<dbReference type="EMBL" id="GG666535">
    <property type="protein sequence ID" value="EEN58072.1"/>
    <property type="molecule type" value="Genomic_DNA"/>
</dbReference>
<dbReference type="InParanoid" id="C3YNW2"/>
<gene>
    <name evidence="2" type="ORF">BRAFLDRAFT_94438</name>
</gene>
<dbReference type="Gene3D" id="3.40.50.300">
    <property type="entry name" value="P-loop containing nucleotide triphosphate hydrolases"/>
    <property type="match status" value="1"/>
</dbReference>
<dbReference type="SUPFAM" id="SSF52540">
    <property type="entry name" value="P-loop containing nucleoside triphosphate hydrolases"/>
    <property type="match status" value="1"/>
</dbReference>
<dbReference type="AlphaFoldDB" id="C3YNW2"/>
<organism>
    <name type="scientific">Branchiostoma floridae</name>
    <name type="common">Florida lancelet</name>
    <name type="synonym">Amphioxus</name>
    <dbReference type="NCBI Taxonomy" id="7739"/>
    <lineage>
        <taxon>Eukaryota</taxon>
        <taxon>Metazoa</taxon>
        <taxon>Chordata</taxon>
        <taxon>Cephalochordata</taxon>
        <taxon>Leptocardii</taxon>
        <taxon>Amphioxiformes</taxon>
        <taxon>Branchiostomatidae</taxon>
        <taxon>Branchiostoma</taxon>
    </lineage>
</organism>
<accession>C3YNW2</accession>
<evidence type="ECO:0000256" key="1">
    <source>
        <dbReference type="SAM" id="MobiDB-lite"/>
    </source>
</evidence>
<reference evidence="2" key="1">
    <citation type="journal article" date="2008" name="Nature">
        <title>The amphioxus genome and the evolution of the chordate karyotype.</title>
        <authorList>
            <consortium name="US DOE Joint Genome Institute (JGI-PGF)"/>
            <person name="Putnam N.H."/>
            <person name="Butts T."/>
            <person name="Ferrier D.E.K."/>
            <person name="Furlong R.F."/>
            <person name="Hellsten U."/>
            <person name="Kawashima T."/>
            <person name="Robinson-Rechavi M."/>
            <person name="Shoguchi E."/>
            <person name="Terry A."/>
            <person name="Yu J.-K."/>
            <person name="Benito-Gutierrez E.L."/>
            <person name="Dubchak I."/>
            <person name="Garcia-Fernandez J."/>
            <person name="Gibson-Brown J.J."/>
            <person name="Grigoriev I.V."/>
            <person name="Horton A.C."/>
            <person name="de Jong P.J."/>
            <person name="Jurka J."/>
            <person name="Kapitonov V.V."/>
            <person name="Kohara Y."/>
            <person name="Kuroki Y."/>
            <person name="Lindquist E."/>
            <person name="Lucas S."/>
            <person name="Osoegawa K."/>
            <person name="Pennacchio L.A."/>
            <person name="Salamov A.A."/>
            <person name="Satou Y."/>
            <person name="Sauka-Spengler T."/>
            <person name="Schmutz J."/>
            <person name="Shin-I T."/>
            <person name="Toyoda A."/>
            <person name="Bronner-Fraser M."/>
            <person name="Fujiyama A."/>
            <person name="Holland L.Z."/>
            <person name="Holland P.W.H."/>
            <person name="Satoh N."/>
            <person name="Rokhsar D.S."/>
        </authorList>
    </citation>
    <scope>NUCLEOTIDE SEQUENCE [LARGE SCALE GENOMIC DNA]</scope>
    <source>
        <strain evidence="2">S238N-H82</strain>
        <tissue evidence="2">Testes</tissue>
    </source>
</reference>
<protein>
    <submittedName>
        <fullName evidence="2">Uncharacterized protein</fullName>
    </submittedName>
</protein>
<sequence length="205" mass="22980">MEAKADRRPFMTFGSPLLLMGGYTKPVTTRRYEVVQPITQTGGLQADYIVVAASAKRGFEETTTQRPGQPDIPAPSIQLSYTRRSEPAWPRLSSPTAQGWALEVPSTHYKVQKQTIPLNSPSPTPGRLLDFIDKGVISIKKLKNLILDEADSMLDMGLSQRSAGWWRQLPGTCHARVTDRPWCSARPSRRRPRSLRGTSWRTTSF</sequence>
<dbReference type="InterPro" id="IPR027417">
    <property type="entry name" value="P-loop_NTPase"/>
</dbReference>
<name>C3YNW2_BRAFL</name>
<proteinExistence type="predicted"/>
<evidence type="ECO:0000313" key="2">
    <source>
        <dbReference type="EMBL" id="EEN58072.1"/>
    </source>
</evidence>
<dbReference type="STRING" id="7739.C3YNW2"/>
<feature type="region of interest" description="Disordered" evidence="1">
    <location>
        <begin position="185"/>
        <end position="205"/>
    </location>
</feature>
<feature type="compositionally biased region" description="Low complexity" evidence="1">
    <location>
        <begin position="195"/>
        <end position="205"/>
    </location>
</feature>